<feature type="domain" description="Transcription factor CBF/NF-Y/archaeal histone" evidence="9">
    <location>
        <begin position="87"/>
        <end position="148"/>
    </location>
</feature>
<keyword evidence="2" id="KW-0805">Transcription regulation</keyword>
<dbReference type="FunFam" id="1.10.20.10:FF:000062">
    <property type="entry name" value="Nuclear transcription factor Y subunit C"/>
    <property type="match status" value="1"/>
</dbReference>
<keyword evidence="5" id="KW-0539">Nucleus</keyword>
<comment type="subunit">
    <text evidence="6">Heterotrimeric transcription factor composed of three components, NF-YA, NF-YB and NF-YC. NF-YB and NF-YC must interact and dimerize for NF-YA association and DNA binding.</text>
</comment>
<dbReference type="PANTHER" id="PTHR10252">
    <property type="entry name" value="HISTONE-LIKE TRANSCRIPTION FACTOR CCAAT-RELATED"/>
    <property type="match status" value="1"/>
</dbReference>
<dbReference type="PANTHER" id="PTHR10252:SF124">
    <property type="entry name" value="NUCLEAR TRANSCRIPTION FACTOR Y SUBUNIT C-10"/>
    <property type="match status" value="1"/>
</dbReference>
<comment type="subcellular location">
    <subcellularLocation>
        <location evidence="1">Nucleus</location>
    </subcellularLocation>
</comment>
<evidence type="ECO:0000256" key="8">
    <source>
        <dbReference type="ARBA" id="ARBA00059992"/>
    </source>
</evidence>
<accession>A0A1J3E860</accession>
<dbReference type="GO" id="GO:0005634">
    <property type="term" value="C:nucleus"/>
    <property type="evidence" value="ECO:0007669"/>
    <property type="project" value="UniProtKB-SubCell"/>
</dbReference>
<organism evidence="10">
    <name type="scientific">Noccaea caerulescens</name>
    <name type="common">Alpine penny-cress</name>
    <name type="synonym">Thlaspi caerulescens</name>
    <dbReference type="NCBI Taxonomy" id="107243"/>
    <lineage>
        <taxon>Eukaryota</taxon>
        <taxon>Viridiplantae</taxon>
        <taxon>Streptophyta</taxon>
        <taxon>Embryophyta</taxon>
        <taxon>Tracheophyta</taxon>
        <taxon>Spermatophyta</taxon>
        <taxon>Magnoliopsida</taxon>
        <taxon>eudicotyledons</taxon>
        <taxon>Gunneridae</taxon>
        <taxon>Pentapetalae</taxon>
        <taxon>rosids</taxon>
        <taxon>malvids</taxon>
        <taxon>Brassicales</taxon>
        <taxon>Brassicaceae</taxon>
        <taxon>Coluteocarpeae</taxon>
        <taxon>Noccaea</taxon>
    </lineage>
</organism>
<sequence length="222" mass="25940">MSLHPLRSSTIVPFFAVMDNRKRSIPIPPIEPSLMRMDPVMPTLNQGWRSFPTNRERDILEHNLEAFWDRQRDDAEKSTDFHNKDHLPLARIKRVMKSDPKVKMVSSDTPVVLAKACEIFIMELTLRAWMRTQSCSRRTIRTCEISEAIRNSVVHSFLYRHVLFGSSSVSQQAEPERELHHQLFPPANAKAPIDMEQIEQDNRMADRFINIEEFETNQDNLQ</sequence>
<dbReference type="EMBL" id="GEVK01024479">
    <property type="protein sequence ID" value="JAU28353.1"/>
    <property type="molecule type" value="Transcribed_RNA"/>
</dbReference>
<protein>
    <submittedName>
        <fullName evidence="10">Nuclear transcription factor Y subunit C-10</fullName>
    </submittedName>
</protein>
<dbReference type="GO" id="GO:0000976">
    <property type="term" value="F:transcription cis-regulatory region binding"/>
    <property type="evidence" value="ECO:0007669"/>
    <property type="project" value="TreeGrafter"/>
</dbReference>
<dbReference type="InterPro" id="IPR050568">
    <property type="entry name" value="Transcr_DNA_Rep_Reg"/>
</dbReference>
<evidence type="ECO:0000256" key="6">
    <source>
        <dbReference type="ARBA" id="ARBA00025911"/>
    </source>
</evidence>
<evidence type="ECO:0000256" key="3">
    <source>
        <dbReference type="ARBA" id="ARBA00023125"/>
    </source>
</evidence>
<keyword evidence="4" id="KW-0804">Transcription</keyword>
<dbReference type="InterPro" id="IPR003958">
    <property type="entry name" value="CBFA_NFYB_domain"/>
</dbReference>
<gene>
    <name evidence="10" type="ORF">LC_TR19819_c1_g1_i1_g.66285</name>
</gene>
<proteinExistence type="inferred from homology"/>
<dbReference type="AlphaFoldDB" id="A0A1J3E860"/>
<evidence type="ECO:0000256" key="5">
    <source>
        <dbReference type="ARBA" id="ARBA00023242"/>
    </source>
</evidence>
<evidence type="ECO:0000256" key="2">
    <source>
        <dbReference type="ARBA" id="ARBA00023015"/>
    </source>
</evidence>
<dbReference type="SUPFAM" id="SSF47113">
    <property type="entry name" value="Histone-fold"/>
    <property type="match status" value="1"/>
</dbReference>
<dbReference type="GO" id="GO:0046982">
    <property type="term" value="F:protein heterodimerization activity"/>
    <property type="evidence" value="ECO:0007669"/>
    <property type="project" value="InterPro"/>
</dbReference>
<dbReference type="CDD" id="cd22908">
    <property type="entry name" value="HFD_NFYC-like"/>
    <property type="match status" value="1"/>
</dbReference>
<comment type="function">
    <text evidence="8">Stimulates the transcription of various genes by recognizing and binding to a CCAAT motif in promoters.</text>
</comment>
<evidence type="ECO:0000313" key="10">
    <source>
        <dbReference type="EMBL" id="JAU28353.1"/>
    </source>
</evidence>
<evidence type="ECO:0000256" key="4">
    <source>
        <dbReference type="ARBA" id="ARBA00023163"/>
    </source>
</evidence>
<evidence type="ECO:0000256" key="1">
    <source>
        <dbReference type="ARBA" id="ARBA00004123"/>
    </source>
</evidence>
<dbReference type="GO" id="GO:0006355">
    <property type="term" value="P:regulation of DNA-templated transcription"/>
    <property type="evidence" value="ECO:0007669"/>
    <property type="project" value="TreeGrafter"/>
</dbReference>
<name>A0A1J3E860_NOCCA</name>
<dbReference type="Gene3D" id="1.10.20.10">
    <property type="entry name" value="Histone, subunit A"/>
    <property type="match status" value="1"/>
</dbReference>
<keyword evidence="3" id="KW-0238">DNA-binding</keyword>
<reference evidence="10" key="1">
    <citation type="submission" date="2016-07" db="EMBL/GenBank/DDBJ databases">
        <title>De novo transcriptome assembly of four accessions of the metal hyperaccumulator plant Noccaea caerulescens.</title>
        <authorList>
            <person name="Blande D."/>
            <person name="Halimaa P."/>
            <person name="Tervahauta A.I."/>
            <person name="Aarts M.G."/>
            <person name="Karenlampi S.O."/>
        </authorList>
    </citation>
    <scope>NUCLEOTIDE SEQUENCE</scope>
</reference>
<evidence type="ECO:0000259" key="9">
    <source>
        <dbReference type="Pfam" id="PF00808"/>
    </source>
</evidence>
<comment type="similarity">
    <text evidence="7">Belongs to the NFYC/HAP5 subunit family.</text>
</comment>
<dbReference type="Pfam" id="PF00808">
    <property type="entry name" value="CBFD_NFYB_HMF"/>
    <property type="match status" value="1"/>
</dbReference>
<dbReference type="InterPro" id="IPR009072">
    <property type="entry name" value="Histone-fold"/>
</dbReference>
<evidence type="ECO:0000256" key="7">
    <source>
        <dbReference type="ARBA" id="ARBA00038129"/>
    </source>
</evidence>